<evidence type="ECO:0000256" key="5">
    <source>
        <dbReference type="ARBA" id="ARBA00023157"/>
    </source>
</evidence>
<dbReference type="Pfam" id="PF05375">
    <property type="entry name" value="Pacifastin_I"/>
    <property type="match status" value="1"/>
</dbReference>
<dbReference type="SUPFAM" id="SSF57283">
    <property type="entry name" value="PMP inhibitors"/>
    <property type="match status" value="1"/>
</dbReference>
<evidence type="ECO:0000256" key="2">
    <source>
        <dbReference type="ARBA" id="ARBA00022525"/>
    </source>
</evidence>
<dbReference type="AlphaFoldDB" id="A0A8K0GBS1"/>
<accession>A0A8K0GBS1</accession>
<dbReference type="OrthoDB" id="6656534at2759"/>
<evidence type="ECO:0000256" key="6">
    <source>
        <dbReference type="ARBA" id="ARBA00029459"/>
    </source>
</evidence>
<evidence type="ECO:0000256" key="1">
    <source>
        <dbReference type="ARBA" id="ARBA00004613"/>
    </source>
</evidence>
<comment type="similarity">
    <text evidence="6 7">Belongs to the protease inhibitor I19 family.</text>
</comment>
<protein>
    <recommendedName>
        <fullName evidence="7">Protease inhibitor</fullName>
    </recommendedName>
</protein>
<reference evidence="9" key="1">
    <citation type="submission" date="2019-08" db="EMBL/GenBank/DDBJ databases">
        <title>The genome of the North American firefly Photinus pyralis.</title>
        <authorList>
            <consortium name="Photinus pyralis genome working group"/>
            <person name="Fallon T.R."/>
            <person name="Sander Lower S.E."/>
            <person name="Weng J.-K."/>
        </authorList>
    </citation>
    <scope>NUCLEOTIDE SEQUENCE</scope>
    <source>
        <strain evidence="9">TRF0915ILg1</strain>
        <tissue evidence="9">Whole body</tissue>
    </source>
</reference>
<evidence type="ECO:0000256" key="3">
    <source>
        <dbReference type="ARBA" id="ARBA00022690"/>
    </source>
</evidence>
<comment type="caution">
    <text evidence="9">The sequence shown here is derived from an EMBL/GenBank/DDBJ whole genome shotgun (WGS) entry which is preliminary data.</text>
</comment>
<keyword evidence="2 7" id="KW-0964">Secreted</keyword>
<evidence type="ECO:0000313" key="9">
    <source>
        <dbReference type="EMBL" id="KAF2898905.1"/>
    </source>
</evidence>
<gene>
    <name evidence="9" type="ORF">ILUMI_07274</name>
</gene>
<dbReference type="InterPro" id="IPR016307">
    <property type="entry name" value="Prtase-inh_pacifastin"/>
</dbReference>
<keyword evidence="7" id="KW-0732">Signal</keyword>
<organism evidence="9 10">
    <name type="scientific">Ignelater luminosus</name>
    <name type="common">Cucubano</name>
    <name type="synonym">Pyrophorus luminosus</name>
    <dbReference type="NCBI Taxonomy" id="2038154"/>
    <lineage>
        <taxon>Eukaryota</taxon>
        <taxon>Metazoa</taxon>
        <taxon>Ecdysozoa</taxon>
        <taxon>Arthropoda</taxon>
        <taxon>Hexapoda</taxon>
        <taxon>Insecta</taxon>
        <taxon>Pterygota</taxon>
        <taxon>Neoptera</taxon>
        <taxon>Endopterygota</taxon>
        <taxon>Coleoptera</taxon>
        <taxon>Polyphaga</taxon>
        <taxon>Elateriformia</taxon>
        <taxon>Elateroidea</taxon>
        <taxon>Elateridae</taxon>
        <taxon>Agrypninae</taxon>
        <taxon>Pyrophorini</taxon>
        <taxon>Ignelater</taxon>
    </lineage>
</organism>
<keyword evidence="3 7" id="KW-0646">Protease inhibitor</keyword>
<comment type="subcellular location">
    <subcellularLocation>
        <location evidence="1 7">Secreted</location>
    </subcellularLocation>
</comment>
<evidence type="ECO:0000256" key="4">
    <source>
        <dbReference type="ARBA" id="ARBA00022900"/>
    </source>
</evidence>
<dbReference type="GO" id="GO:0004867">
    <property type="term" value="F:serine-type endopeptidase inhibitor activity"/>
    <property type="evidence" value="ECO:0007669"/>
    <property type="project" value="UniProtKB-UniRule"/>
</dbReference>
<dbReference type="Proteomes" id="UP000801492">
    <property type="component" value="Unassembled WGS sequence"/>
</dbReference>
<keyword evidence="5" id="KW-1015">Disulfide bond</keyword>
<evidence type="ECO:0000313" key="10">
    <source>
        <dbReference type="Proteomes" id="UP000801492"/>
    </source>
</evidence>
<name>A0A8K0GBS1_IGNLU</name>
<dbReference type="EMBL" id="VTPC01003196">
    <property type="protein sequence ID" value="KAF2898905.1"/>
    <property type="molecule type" value="Genomic_DNA"/>
</dbReference>
<dbReference type="InterPro" id="IPR008037">
    <property type="entry name" value="Pacifastin_dom"/>
</dbReference>
<keyword evidence="4 7" id="KW-0722">Serine protease inhibitor</keyword>
<evidence type="ECO:0000259" key="8">
    <source>
        <dbReference type="Pfam" id="PF05375"/>
    </source>
</evidence>
<proteinExistence type="inferred from homology"/>
<dbReference type="GO" id="GO:0005576">
    <property type="term" value="C:extracellular region"/>
    <property type="evidence" value="ECO:0007669"/>
    <property type="project" value="UniProtKB-SubCell"/>
</dbReference>
<evidence type="ECO:0000256" key="7">
    <source>
        <dbReference type="PIRNR" id="PIRNR001625"/>
    </source>
</evidence>
<feature type="chain" id="PRO_5035498737" description="Protease inhibitor" evidence="7">
    <location>
        <begin position="21"/>
        <end position="104"/>
    </location>
</feature>
<dbReference type="PIRSF" id="PIRSF001625">
    <property type="entry name" value="Prot_inhib_pacifastin"/>
    <property type="match status" value="1"/>
</dbReference>
<feature type="signal peptide" evidence="7">
    <location>
        <begin position="1"/>
        <end position="20"/>
    </location>
</feature>
<keyword evidence="10" id="KW-1185">Reference proteome</keyword>
<feature type="domain" description="Pacifastin" evidence="8">
    <location>
        <begin position="29"/>
        <end position="62"/>
    </location>
</feature>
<sequence length="104" mass="12132">MKFVIFFGLYLFCVVSNVDECEEEKVIFKCVPGVLYRENDCNMCLCIKPRLGCTRKHCPSRINPRLRNCVVDSTWKRNCNQCWCVKKMGTVCTLKRCGQKNKPI</sequence>
<dbReference type="InterPro" id="IPR036201">
    <property type="entry name" value="Pacifastin_dom_sf"/>
</dbReference>